<dbReference type="AlphaFoldDB" id="A0A3B3ZWF5"/>
<proteinExistence type="predicted"/>
<evidence type="ECO:0000313" key="2">
    <source>
        <dbReference type="Proteomes" id="UP000261520"/>
    </source>
</evidence>
<organism evidence="1 2">
    <name type="scientific">Periophthalmus magnuspinnatus</name>
    <dbReference type="NCBI Taxonomy" id="409849"/>
    <lineage>
        <taxon>Eukaryota</taxon>
        <taxon>Metazoa</taxon>
        <taxon>Chordata</taxon>
        <taxon>Craniata</taxon>
        <taxon>Vertebrata</taxon>
        <taxon>Euteleostomi</taxon>
        <taxon>Actinopterygii</taxon>
        <taxon>Neopterygii</taxon>
        <taxon>Teleostei</taxon>
        <taxon>Neoteleostei</taxon>
        <taxon>Acanthomorphata</taxon>
        <taxon>Gobiaria</taxon>
        <taxon>Gobiiformes</taxon>
        <taxon>Gobioidei</taxon>
        <taxon>Gobiidae</taxon>
        <taxon>Oxudercinae</taxon>
        <taxon>Periophthalmus</taxon>
    </lineage>
</organism>
<evidence type="ECO:0000313" key="1">
    <source>
        <dbReference type="Ensembl" id="ENSPMGP00000009052.1"/>
    </source>
</evidence>
<evidence type="ECO:0008006" key="3">
    <source>
        <dbReference type="Google" id="ProtNLM"/>
    </source>
</evidence>
<name>A0A3B3ZWF5_9GOBI</name>
<protein>
    <recommendedName>
        <fullName evidence="3">Reverse transcriptase domain-containing protein</fullName>
    </recommendedName>
</protein>
<dbReference type="Proteomes" id="UP000261520">
    <property type="component" value="Unplaced"/>
</dbReference>
<reference evidence="1" key="2">
    <citation type="submission" date="2025-09" db="UniProtKB">
        <authorList>
            <consortium name="Ensembl"/>
        </authorList>
    </citation>
    <scope>IDENTIFICATION</scope>
</reference>
<dbReference type="STRING" id="409849.ENSPMGP00000009052"/>
<reference evidence="1" key="1">
    <citation type="submission" date="2025-08" db="UniProtKB">
        <authorList>
            <consortium name="Ensembl"/>
        </authorList>
    </citation>
    <scope>IDENTIFICATION</scope>
</reference>
<sequence length="137" mass="15365">MATDSDLGICGTVLDWFSSYLSDGFFLVSINNVMSEVSSLSCIQQGSVLGPLLFLMHIFPIGQIVNNFKDLDRIKINKKLLQCLSCIKNWLAEKNFLQLNDGKNETLILAEKCEFLLHVSCLSGIYHWLGMCFHGSL</sequence>
<accession>A0A3B3ZWF5</accession>
<keyword evidence="2" id="KW-1185">Reference proteome</keyword>
<dbReference type="Ensembl" id="ENSPMGT00000009638.1">
    <property type="protein sequence ID" value="ENSPMGP00000009052.1"/>
    <property type="gene ID" value="ENSPMGG00000007485.1"/>
</dbReference>
<dbReference type="PANTHER" id="PTHR33332">
    <property type="entry name" value="REVERSE TRANSCRIPTASE DOMAIN-CONTAINING PROTEIN"/>
    <property type="match status" value="1"/>
</dbReference>